<protein>
    <recommendedName>
        <fullName evidence="1">N-acetyltransferase domain-containing protein</fullName>
    </recommendedName>
</protein>
<proteinExistence type="predicted"/>
<dbReference type="InterPro" id="IPR000182">
    <property type="entry name" value="GNAT_dom"/>
</dbReference>
<evidence type="ECO:0000313" key="2">
    <source>
        <dbReference type="EMBL" id="BAH17997.1"/>
    </source>
</evidence>
<dbReference type="EMBL" id="AP009484">
    <property type="protein sequence ID" value="BAH17997.1"/>
    <property type="molecule type" value="Genomic_DNA"/>
</dbReference>
<dbReference type="SUPFAM" id="SSF55729">
    <property type="entry name" value="Acyl-CoA N-acyltransferases (Nat)"/>
    <property type="match status" value="1"/>
</dbReference>
<accession>B9E729</accession>
<gene>
    <name evidence="2" type="ordered locus">MCCL_1290</name>
</gene>
<dbReference type="AlphaFoldDB" id="B9E729"/>
<dbReference type="STRING" id="458233.MCCL_1290"/>
<evidence type="ECO:0000313" key="3">
    <source>
        <dbReference type="Proteomes" id="UP000001383"/>
    </source>
</evidence>
<dbReference type="InterPro" id="IPR016181">
    <property type="entry name" value="Acyl_CoA_acyltransferase"/>
</dbReference>
<reference evidence="2 3" key="1">
    <citation type="journal article" date="2009" name="J. Bacteriol.">
        <title>Complete genome sequence of Macrococcus caseolyticus strain JCSCS5402, reflecting the ancestral genome of the human-pathogenic staphylococci.</title>
        <authorList>
            <person name="Baba T."/>
            <person name="Kuwahara-Arai K."/>
            <person name="Uchiyama I."/>
            <person name="Takeuchi F."/>
            <person name="Ito T."/>
            <person name="Hiramatsu K."/>
        </authorList>
    </citation>
    <scope>NUCLEOTIDE SEQUENCE [LARGE SCALE GENOMIC DNA]</scope>
    <source>
        <strain evidence="2 3">JCSC5402</strain>
    </source>
</reference>
<name>B9E729_MACCJ</name>
<dbReference type="eggNOG" id="COG0456">
    <property type="taxonomic scope" value="Bacteria"/>
</dbReference>
<sequence>MHFKVNMLKCMHYNQVGRDMLIISRMDEESARTISLWNFGETYASYNLNGEQSAIQEFLNGHYYIVYKDDDIFGFFCDGESAQVDFMMTDAYVIDFGFALNPKFIGQGYGRSFIKMIMHFYHEYQDICHFRLTVASFNTRAIYLYHRIGFEFNKEISMIEDGTLTKFYVMSRDFHLKTDEAIPVLHYSYVRK</sequence>
<organism evidence="2 3">
    <name type="scientific">Macrococcus caseolyticus (strain JCSC5402)</name>
    <name type="common">Macrococcoides caseolyticum</name>
    <dbReference type="NCBI Taxonomy" id="458233"/>
    <lineage>
        <taxon>Bacteria</taxon>
        <taxon>Bacillati</taxon>
        <taxon>Bacillota</taxon>
        <taxon>Bacilli</taxon>
        <taxon>Bacillales</taxon>
        <taxon>Staphylococcaceae</taxon>
        <taxon>Macrococcoides</taxon>
    </lineage>
</organism>
<dbReference type="Pfam" id="PF00583">
    <property type="entry name" value="Acetyltransf_1"/>
    <property type="match status" value="1"/>
</dbReference>
<feature type="domain" description="N-acetyltransferase" evidence="1">
    <location>
        <begin position="21"/>
        <end position="175"/>
    </location>
</feature>
<dbReference type="Gene3D" id="3.40.630.30">
    <property type="match status" value="1"/>
</dbReference>
<dbReference type="KEGG" id="mcl:MCCL_1290"/>
<dbReference type="HOGENOM" id="CLU_114564_0_1_9"/>
<dbReference type="GO" id="GO:0016747">
    <property type="term" value="F:acyltransferase activity, transferring groups other than amino-acyl groups"/>
    <property type="evidence" value="ECO:0007669"/>
    <property type="project" value="InterPro"/>
</dbReference>
<dbReference type="Proteomes" id="UP000001383">
    <property type="component" value="Chromosome"/>
</dbReference>
<evidence type="ECO:0000259" key="1">
    <source>
        <dbReference type="PROSITE" id="PS51186"/>
    </source>
</evidence>
<dbReference type="PROSITE" id="PS51186">
    <property type="entry name" value="GNAT"/>
    <property type="match status" value="1"/>
</dbReference>